<sequence length="57" mass="6483">MGLGEWLFLFSLMRWSLSNPKGLKRPNLPDDRSGDAILKVLHLAVCRYFACHAPPWG</sequence>
<protein>
    <submittedName>
        <fullName evidence="2">Uncharacterized protein</fullName>
    </submittedName>
</protein>
<comment type="caution">
    <text evidence="2">The sequence shown here is derived from an EMBL/GenBank/DDBJ whole genome shotgun (WGS) entry which is preliminary data.</text>
</comment>
<evidence type="ECO:0000313" key="2">
    <source>
        <dbReference type="EMBL" id="MCE3216426.1"/>
    </source>
</evidence>
<feature type="chain" id="PRO_5047449576" evidence="1">
    <location>
        <begin position="19"/>
        <end position="57"/>
    </location>
</feature>
<dbReference type="EMBL" id="JACEIK010013250">
    <property type="protein sequence ID" value="MCE3216426.1"/>
    <property type="molecule type" value="Genomic_DNA"/>
</dbReference>
<dbReference type="Proteomes" id="UP000823775">
    <property type="component" value="Unassembled WGS sequence"/>
</dbReference>
<feature type="signal peptide" evidence="1">
    <location>
        <begin position="1"/>
        <end position="18"/>
    </location>
</feature>
<feature type="non-terminal residue" evidence="2">
    <location>
        <position position="57"/>
    </location>
</feature>
<name>A0ABS8WY09_DATST</name>
<keyword evidence="3" id="KW-1185">Reference proteome</keyword>
<reference evidence="2 3" key="1">
    <citation type="journal article" date="2021" name="BMC Genomics">
        <title>Datura genome reveals duplications of psychoactive alkaloid biosynthetic genes and high mutation rate following tissue culture.</title>
        <authorList>
            <person name="Rajewski A."/>
            <person name="Carter-House D."/>
            <person name="Stajich J."/>
            <person name="Litt A."/>
        </authorList>
    </citation>
    <scope>NUCLEOTIDE SEQUENCE [LARGE SCALE GENOMIC DNA]</scope>
    <source>
        <strain evidence="2">AR-01</strain>
    </source>
</reference>
<evidence type="ECO:0000313" key="3">
    <source>
        <dbReference type="Proteomes" id="UP000823775"/>
    </source>
</evidence>
<organism evidence="2 3">
    <name type="scientific">Datura stramonium</name>
    <name type="common">Jimsonweed</name>
    <name type="synonym">Common thornapple</name>
    <dbReference type="NCBI Taxonomy" id="4076"/>
    <lineage>
        <taxon>Eukaryota</taxon>
        <taxon>Viridiplantae</taxon>
        <taxon>Streptophyta</taxon>
        <taxon>Embryophyta</taxon>
        <taxon>Tracheophyta</taxon>
        <taxon>Spermatophyta</taxon>
        <taxon>Magnoliopsida</taxon>
        <taxon>eudicotyledons</taxon>
        <taxon>Gunneridae</taxon>
        <taxon>Pentapetalae</taxon>
        <taxon>asterids</taxon>
        <taxon>lamiids</taxon>
        <taxon>Solanales</taxon>
        <taxon>Solanaceae</taxon>
        <taxon>Solanoideae</taxon>
        <taxon>Datureae</taxon>
        <taxon>Datura</taxon>
    </lineage>
</organism>
<proteinExistence type="predicted"/>
<gene>
    <name evidence="2" type="ORF">HAX54_006476</name>
</gene>
<keyword evidence="1" id="KW-0732">Signal</keyword>
<accession>A0ABS8WY09</accession>
<evidence type="ECO:0000256" key="1">
    <source>
        <dbReference type="SAM" id="SignalP"/>
    </source>
</evidence>